<dbReference type="RefSeq" id="WP_380757500.1">
    <property type="nucleotide sequence ID" value="NZ_JBHSRF010000043.1"/>
</dbReference>
<accession>A0ABW1NNI6</accession>
<dbReference type="PANTHER" id="PTHR32114">
    <property type="entry name" value="ABC TRANSPORTER ABCH.3"/>
    <property type="match status" value="1"/>
</dbReference>
<proteinExistence type="inferred from homology"/>
<dbReference type="Gene3D" id="3.40.50.300">
    <property type="entry name" value="P-loop containing nucleotide triphosphate hydrolases"/>
    <property type="match status" value="1"/>
</dbReference>
<feature type="compositionally biased region" description="Basic and acidic residues" evidence="5">
    <location>
        <begin position="169"/>
        <end position="181"/>
    </location>
</feature>
<dbReference type="Pfam" id="PF13558">
    <property type="entry name" value="SbcC_Walker_B"/>
    <property type="match status" value="1"/>
</dbReference>
<dbReference type="EMBL" id="JBHSRF010000043">
    <property type="protein sequence ID" value="MFC6084438.1"/>
    <property type="molecule type" value="Genomic_DNA"/>
</dbReference>
<feature type="region of interest" description="Disordered" evidence="5">
    <location>
        <begin position="150"/>
        <end position="181"/>
    </location>
</feature>
<feature type="coiled-coil region" evidence="4">
    <location>
        <begin position="83"/>
        <end position="124"/>
    </location>
</feature>
<evidence type="ECO:0000256" key="5">
    <source>
        <dbReference type="SAM" id="MobiDB-lite"/>
    </source>
</evidence>
<evidence type="ECO:0000256" key="3">
    <source>
        <dbReference type="ARBA" id="ARBA00013368"/>
    </source>
</evidence>
<protein>
    <recommendedName>
        <fullName evidence="3">Nuclease SbcCD subunit C</fullName>
    </recommendedName>
</protein>
<dbReference type="InterPro" id="IPR027417">
    <property type="entry name" value="P-loop_NTPase"/>
</dbReference>
<feature type="compositionally biased region" description="Acidic residues" evidence="5">
    <location>
        <begin position="156"/>
        <end position="168"/>
    </location>
</feature>
<comment type="subunit">
    <text evidence="2">Heterodimer of SbcC and SbcD.</text>
</comment>
<dbReference type="PANTHER" id="PTHR32114:SF2">
    <property type="entry name" value="ABC TRANSPORTER ABCH.3"/>
    <property type="match status" value="1"/>
</dbReference>
<dbReference type="SUPFAM" id="SSF52540">
    <property type="entry name" value="P-loop containing nucleoside triphosphate hydrolases"/>
    <property type="match status" value="1"/>
</dbReference>
<gene>
    <name evidence="6" type="ORF">ACFP1K_24995</name>
</gene>
<feature type="compositionally biased region" description="Acidic residues" evidence="5">
    <location>
        <begin position="366"/>
        <end position="375"/>
    </location>
</feature>
<evidence type="ECO:0000313" key="7">
    <source>
        <dbReference type="Proteomes" id="UP001596137"/>
    </source>
</evidence>
<reference evidence="7" key="1">
    <citation type="journal article" date="2019" name="Int. J. Syst. Evol. Microbiol.">
        <title>The Global Catalogue of Microorganisms (GCM) 10K type strain sequencing project: providing services to taxonomists for standard genome sequencing and annotation.</title>
        <authorList>
            <consortium name="The Broad Institute Genomics Platform"/>
            <consortium name="The Broad Institute Genome Sequencing Center for Infectious Disease"/>
            <person name="Wu L."/>
            <person name="Ma J."/>
        </authorList>
    </citation>
    <scope>NUCLEOTIDE SEQUENCE [LARGE SCALE GENOMIC DNA]</scope>
    <source>
        <strain evidence="7">JCM 30346</strain>
    </source>
</reference>
<name>A0ABW1NNI6_9ACTN</name>
<keyword evidence="7" id="KW-1185">Reference proteome</keyword>
<keyword evidence="4" id="KW-0175">Coiled coil</keyword>
<feature type="region of interest" description="Disordered" evidence="5">
    <location>
        <begin position="344"/>
        <end position="377"/>
    </location>
</feature>
<comment type="similarity">
    <text evidence="1">Belongs to the SMC family. SbcC subfamily.</text>
</comment>
<evidence type="ECO:0000256" key="2">
    <source>
        <dbReference type="ARBA" id="ARBA00011322"/>
    </source>
</evidence>
<evidence type="ECO:0000313" key="6">
    <source>
        <dbReference type="EMBL" id="MFC6084438.1"/>
    </source>
</evidence>
<evidence type="ECO:0000256" key="1">
    <source>
        <dbReference type="ARBA" id="ARBA00006930"/>
    </source>
</evidence>
<evidence type="ECO:0000256" key="4">
    <source>
        <dbReference type="SAM" id="Coils"/>
    </source>
</evidence>
<dbReference type="Proteomes" id="UP001596137">
    <property type="component" value="Unassembled WGS sequence"/>
</dbReference>
<sequence length="793" mass="83798">AGEEVVGLEARRGDEERWGEVEGALAELEERLSGVARREGELARARDALPARVAELEERLVAVRGDAARVPGARVVRDAAVLQAEHVVRRDALEGELAEAEEERRAAIDEAQEARDRFQAVRQARMDGMAAELARALAPGEPCTVCGSAEHPAPAELEDAGPTAEDEHEAQARGEAAQEARQVAEGRVAGLASLLEEAAAQAGGLTVAETLAACQEAEAELARLGASAEQESRLVAEIAQVRAELEDAMGGARELALEAAQGRAAEVVLREERERLTRALDAARGEDPSVTARWSRRTEEFRLLQAAAEAAARAVEAETAHHQARAAARLALTRPRLTAGWDLPWHSTANPLGRDAESDASQGGEGVEEPSEEGTAEVLAEAERVLGWAEAEAGEEEGLVEEWGRVEGELAEAGEVVVRVGVEIAGEKARREGLLGEAERLAGVLDGARGQDASLTARIERLGHEVESLRDAAEAGRAAESARGEADEAWARADRAAVEAGFSGVADARAAPRTAASLEEMTERLRALDAERVAVGKALSDPVLVAAAGLPEPDLGALEAAHDEAERAHAARASARDQAAARHGQLVGLAATLDVTLADWRPAEERHLLAKRLAELAGGTSPDNTEHTRLSSYVLGERLRQVVDAANHRLEHMSGGRYLLLYDKRKSAADRKRAGGGLGLRVLDGWTGTDRDPATLSGGEAFMTSLALALALADVVTAEAGGVELGTLFIDEGFGTLDEDTLDAVLDILDDLRDGGRAVGIVSHVAELRSRVPAQLRVQKHRHGSTLSVAVPG</sequence>
<organism evidence="6 7">
    <name type="scientific">Sphaerisporangium aureirubrum</name>
    <dbReference type="NCBI Taxonomy" id="1544736"/>
    <lineage>
        <taxon>Bacteria</taxon>
        <taxon>Bacillati</taxon>
        <taxon>Actinomycetota</taxon>
        <taxon>Actinomycetes</taxon>
        <taxon>Streptosporangiales</taxon>
        <taxon>Streptosporangiaceae</taxon>
        <taxon>Sphaerisporangium</taxon>
    </lineage>
</organism>
<feature type="non-terminal residue" evidence="6">
    <location>
        <position position="1"/>
    </location>
</feature>
<comment type="caution">
    <text evidence="6">The sequence shown here is derived from an EMBL/GenBank/DDBJ whole genome shotgun (WGS) entry which is preliminary data.</text>
</comment>